<dbReference type="Gene3D" id="3.40.50.1110">
    <property type="entry name" value="SGNH hydrolase"/>
    <property type="match status" value="1"/>
</dbReference>
<feature type="domain" description="SGNH hydrolase-type esterase" evidence="1">
    <location>
        <begin position="36"/>
        <end position="239"/>
    </location>
</feature>
<name>A0ABY4PAW4_9LACO</name>
<dbReference type="InterPro" id="IPR013830">
    <property type="entry name" value="SGNH_hydro"/>
</dbReference>
<dbReference type="InterPro" id="IPR036514">
    <property type="entry name" value="SGNH_hydro_sf"/>
</dbReference>
<accession>A0ABY4PAW4</accession>
<sequence length="259" mass="29675">MRIIKQIIVSLILTIGLSFGFTHSVFAAKKPLNVVAVGDSLTYGIGDHHHGGYTSLIKKPLKKASQRPVHVQNFGISGETSTQILQRVRDKPALIKAIKQSDIITITAGGNDIMHVLQKRGLKLSQEQFQQAKDHYVKQMVQMIMLIRRYNERAPIYLIGIYNPFAIYVKKAKSVKQAVIAWNQASQDIARDNYRMHFVDVSALANPKKVKYSKKEQTTINPLLYTKDYFHPNHKGYQIMTQKLWQQMKNTKKEWLKLS</sequence>
<dbReference type="SUPFAM" id="SSF52266">
    <property type="entry name" value="SGNH hydrolase"/>
    <property type="match status" value="1"/>
</dbReference>
<dbReference type="Proteomes" id="UP000831495">
    <property type="component" value="Chromosome"/>
</dbReference>
<dbReference type="RefSeq" id="WP_249515062.1">
    <property type="nucleotide sequence ID" value="NZ_CP093366.1"/>
</dbReference>
<gene>
    <name evidence="2" type="ORF">MOO45_03850</name>
</gene>
<reference evidence="2" key="1">
    <citation type="journal article" date="2022" name="Int. J. Syst. Evol. Microbiol.">
        <title>Apilactobacillus apisilvae sp. nov., Nicolia spurrieriana gen. nov. sp. nov., Bombilactobacillus folatiphilus sp. nov. and Bombilactobacillus thymidiniphilus sp. nov., four new lactic acid bacterial isolates from stingless bees Tetragonula carbonaria and Austroplebeia australis.</title>
        <authorList>
            <person name="Oliphant S.A."/>
            <person name="Watson-Haigh N.S."/>
            <person name="Sumby K.M."/>
            <person name="Gardner J."/>
            <person name="Groom S."/>
            <person name="Jiranek V."/>
        </authorList>
    </citation>
    <scope>NUCLEOTIDE SEQUENCE</scope>
    <source>
        <strain evidence="2">SG4_D2</strain>
    </source>
</reference>
<evidence type="ECO:0000313" key="3">
    <source>
        <dbReference type="Proteomes" id="UP000831495"/>
    </source>
</evidence>
<dbReference type="EMBL" id="CP093366">
    <property type="protein sequence ID" value="UQS82784.1"/>
    <property type="molecule type" value="Genomic_DNA"/>
</dbReference>
<dbReference type="Pfam" id="PF13472">
    <property type="entry name" value="Lipase_GDSL_2"/>
    <property type="match status" value="1"/>
</dbReference>
<keyword evidence="3" id="KW-1185">Reference proteome</keyword>
<evidence type="ECO:0000313" key="2">
    <source>
        <dbReference type="EMBL" id="UQS82784.1"/>
    </source>
</evidence>
<dbReference type="InterPro" id="IPR051532">
    <property type="entry name" value="Ester_Hydrolysis_Enzymes"/>
</dbReference>
<organism evidence="2 3">
    <name type="scientific">Bombilactobacillus folatiphilus</name>
    <dbReference type="NCBI Taxonomy" id="2923362"/>
    <lineage>
        <taxon>Bacteria</taxon>
        <taxon>Bacillati</taxon>
        <taxon>Bacillota</taxon>
        <taxon>Bacilli</taxon>
        <taxon>Lactobacillales</taxon>
        <taxon>Lactobacillaceae</taxon>
        <taxon>Bombilactobacillus</taxon>
    </lineage>
</organism>
<protein>
    <submittedName>
        <fullName evidence="2">GDSL-type esterase/lipase family protein</fullName>
    </submittedName>
</protein>
<proteinExistence type="predicted"/>
<evidence type="ECO:0000259" key="1">
    <source>
        <dbReference type="Pfam" id="PF13472"/>
    </source>
</evidence>
<dbReference type="PANTHER" id="PTHR30383:SF27">
    <property type="entry name" value="SPORE GERMINATION LIPASE LIPC"/>
    <property type="match status" value="1"/>
</dbReference>
<dbReference type="PANTHER" id="PTHR30383">
    <property type="entry name" value="THIOESTERASE 1/PROTEASE 1/LYSOPHOSPHOLIPASE L1"/>
    <property type="match status" value="1"/>
</dbReference>